<feature type="repeat" description="TPR" evidence="2">
    <location>
        <begin position="82"/>
        <end position="115"/>
    </location>
</feature>
<dbReference type="Pfam" id="PF13469">
    <property type="entry name" value="Sulfotransfer_3"/>
    <property type="match status" value="1"/>
</dbReference>
<accession>A0A919E7V0</accession>
<dbReference type="PANTHER" id="PTHR12788:SF10">
    <property type="entry name" value="PROTEIN-TYROSINE SULFOTRANSFERASE"/>
    <property type="match status" value="1"/>
</dbReference>
<name>A0A919E7V0_9PROT</name>
<evidence type="ECO:0000313" key="4">
    <source>
        <dbReference type="Proteomes" id="UP000630923"/>
    </source>
</evidence>
<dbReference type="SMART" id="SM00028">
    <property type="entry name" value="TPR"/>
    <property type="match status" value="3"/>
</dbReference>
<organism evidence="3 4">
    <name type="scientific">Kordiimonas sediminis</name>
    <dbReference type="NCBI Taxonomy" id="1735581"/>
    <lineage>
        <taxon>Bacteria</taxon>
        <taxon>Pseudomonadati</taxon>
        <taxon>Pseudomonadota</taxon>
        <taxon>Alphaproteobacteria</taxon>
        <taxon>Kordiimonadales</taxon>
        <taxon>Kordiimonadaceae</taxon>
        <taxon>Kordiimonas</taxon>
    </lineage>
</organism>
<protein>
    <recommendedName>
        <fullName evidence="5">Sulfotransferase family protein</fullName>
    </recommendedName>
</protein>
<dbReference type="Gene3D" id="1.25.40.10">
    <property type="entry name" value="Tetratricopeptide repeat domain"/>
    <property type="match status" value="1"/>
</dbReference>
<dbReference type="SUPFAM" id="SSF48452">
    <property type="entry name" value="TPR-like"/>
    <property type="match status" value="1"/>
</dbReference>
<dbReference type="InterPro" id="IPR026634">
    <property type="entry name" value="TPST-like"/>
</dbReference>
<evidence type="ECO:0008006" key="5">
    <source>
        <dbReference type="Google" id="ProtNLM"/>
    </source>
</evidence>
<dbReference type="PROSITE" id="PS50005">
    <property type="entry name" value="TPR"/>
    <property type="match status" value="2"/>
</dbReference>
<reference evidence="3" key="2">
    <citation type="submission" date="2020-09" db="EMBL/GenBank/DDBJ databases">
        <authorList>
            <person name="Sun Q."/>
            <person name="Kim S."/>
        </authorList>
    </citation>
    <scope>NUCLEOTIDE SEQUENCE</scope>
    <source>
        <strain evidence="3">KCTC 42590</strain>
    </source>
</reference>
<evidence type="ECO:0000256" key="1">
    <source>
        <dbReference type="ARBA" id="ARBA00022679"/>
    </source>
</evidence>
<dbReference type="InterPro" id="IPR019734">
    <property type="entry name" value="TPR_rpt"/>
</dbReference>
<feature type="repeat" description="TPR" evidence="2">
    <location>
        <begin position="48"/>
        <end position="81"/>
    </location>
</feature>
<dbReference type="AlphaFoldDB" id="A0A919E7V0"/>
<dbReference type="Gene3D" id="3.40.50.300">
    <property type="entry name" value="P-loop containing nucleotide triphosphate hydrolases"/>
    <property type="match status" value="1"/>
</dbReference>
<keyword evidence="2" id="KW-0802">TPR repeat</keyword>
<dbReference type="Proteomes" id="UP000630923">
    <property type="component" value="Unassembled WGS sequence"/>
</dbReference>
<gene>
    <name evidence="3" type="ORF">GCM10017044_15610</name>
</gene>
<evidence type="ECO:0000313" key="3">
    <source>
        <dbReference type="EMBL" id="GHF22340.1"/>
    </source>
</evidence>
<dbReference type="InterPro" id="IPR027417">
    <property type="entry name" value="P-loop_NTPase"/>
</dbReference>
<keyword evidence="4" id="KW-1185">Reference proteome</keyword>
<dbReference type="InterPro" id="IPR011990">
    <property type="entry name" value="TPR-like_helical_dom_sf"/>
</dbReference>
<dbReference type="EMBL" id="BNCI01000002">
    <property type="protein sequence ID" value="GHF22340.1"/>
    <property type="molecule type" value="Genomic_DNA"/>
</dbReference>
<dbReference type="GO" id="GO:0008476">
    <property type="term" value="F:protein-tyrosine sulfotransferase activity"/>
    <property type="evidence" value="ECO:0007669"/>
    <property type="project" value="InterPro"/>
</dbReference>
<dbReference type="PANTHER" id="PTHR12788">
    <property type="entry name" value="PROTEIN-TYROSINE SULFOTRANSFERASE 2"/>
    <property type="match status" value="1"/>
</dbReference>
<proteinExistence type="predicted"/>
<sequence length="482" mass="54331">MTHKTGVETVPQNPSSAFTAATSAMAAQTYADAIPHLRACIPAHNPQHSIYFKLGICHQMTGDLDGATYWYQQTVAAHPTNKTAWFNMGAAMADNGDLKGSENAFRQAAYLDPDYEDPVAALAALQERRNKLEDAYETLSPLIQDGTGSINTILTYSRIERRLKMPPSQKDSIGTALENTHSQQARGALLFELAAIYDAEENYAQAFTCYRQANDAVSPRTYNPKKTEAGVEYLTALFPKKDNPAPPEDDQAGIIPVFIVGMPRSGTTLVHEILSAHPDVHGCGETRFVDALFHSLPQMMGCRDQDHQSALTKITAAHKRHWLQEYQEYGNVPATCSYFLDKMPANLFHLGLIASLWPQARVITCLRDDQDTLLSNFFQHYSTGHDYSYDLKHIQQYQQLQHRLWHHWKTTLTLRMTECRYEDLVNKPDGVIPELQKAIGLSEHENCRRHFDFDPHCYTASYATANNVITPTRRYAPYADFI</sequence>
<keyword evidence="1" id="KW-0808">Transferase</keyword>
<dbReference type="SUPFAM" id="SSF52540">
    <property type="entry name" value="P-loop containing nucleoside triphosphate hydrolases"/>
    <property type="match status" value="1"/>
</dbReference>
<comment type="caution">
    <text evidence="3">The sequence shown here is derived from an EMBL/GenBank/DDBJ whole genome shotgun (WGS) entry which is preliminary data.</text>
</comment>
<evidence type="ECO:0000256" key="2">
    <source>
        <dbReference type="PROSITE-ProRule" id="PRU00339"/>
    </source>
</evidence>
<dbReference type="RefSeq" id="WP_191251697.1">
    <property type="nucleotide sequence ID" value="NZ_BNCI01000002.1"/>
</dbReference>
<reference evidence="3" key="1">
    <citation type="journal article" date="2014" name="Int. J. Syst. Evol. Microbiol.">
        <title>Complete genome sequence of Corynebacterium casei LMG S-19264T (=DSM 44701T), isolated from a smear-ripened cheese.</title>
        <authorList>
            <consortium name="US DOE Joint Genome Institute (JGI-PGF)"/>
            <person name="Walter F."/>
            <person name="Albersmeier A."/>
            <person name="Kalinowski J."/>
            <person name="Ruckert C."/>
        </authorList>
    </citation>
    <scope>NUCLEOTIDE SEQUENCE</scope>
    <source>
        <strain evidence="3">KCTC 42590</strain>
    </source>
</reference>